<reference evidence="6 7" key="1">
    <citation type="journal article" date="2020" name="Nat. Food">
        <title>A phased Vanilla planifolia genome enables genetic improvement of flavour and production.</title>
        <authorList>
            <person name="Hasing T."/>
            <person name="Tang H."/>
            <person name="Brym M."/>
            <person name="Khazi F."/>
            <person name="Huang T."/>
            <person name="Chambers A.H."/>
        </authorList>
    </citation>
    <scope>NUCLEOTIDE SEQUENCE [LARGE SCALE GENOMIC DNA]</scope>
    <source>
        <tissue evidence="6">Leaf</tissue>
    </source>
</reference>
<protein>
    <recommendedName>
        <fullName evidence="5">NPH3 domain-containing protein</fullName>
    </recommendedName>
</protein>
<feature type="region of interest" description="Disordered" evidence="4">
    <location>
        <begin position="423"/>
        <end position="444"/>
    </location>
</feature>
<evidence type="ECO:0000256" key="1">
    <source>
        <dbReference type="ARBA" id="ARBA00004906"/>
    </source>
</evidence>
<dbReference type="SUPFAM" id="SSF54695">
    <property type="entry name" value="POZ domain"/>
    <property type="match status" value="1"/>
</dbReference>
<dbReference type="UniPathway" id="UPA00143"/>
<evidence type="ECO:0000256" key="2">
    <source>
        <dbReference type="ARBA" id="ARBA00022786"/>
    </source>
</evidence>
<feature type="domain" description="NPH3" evidence="5">
    <location>
        <begin position="181"/>
        <end position="418"/>
    </location>
</feature>
<dbReference type="Proteomes" id="UP000639772">
    <property type="component" value="Chromosome 10"/>
</dbReference>
<comment type="caution">
    <text evidence="6">The sequence shown here is derived from an EMBL/GenBank/DDBJ whole genome shotgun (WGS) entry which is preliminary data.</text>
</comment>
<comment type="similarity">
    <text evidence="3">Belongs to the NPH3 family.</text>
</comment>
<dbReference type="EMBL" id="JADCNM010000010">
    <property type="protein sequence ID" value="KAG0465534.1"/>
    <property type="molecule type" value="Genomic_DNA"/>
</dbReference>
<evidence type="ECO:0000259" key="5">
    <source>
        <dbReference type="PROSITE" id="PS51649"/>
    </source>
</evidence>
<gene>
    <name evidence="6" type="ORF">HPP92_019698</name>
</gene>
<feature type="compositionally biased region" description="Basic and acidic residues" evidence="4">
    <location>
        <begin position="428"/>
        <end position="444"/>
    </location>
</feature>
<dbReference type="PROSITE" id="PS51649">
    <property type="entry name" value="NPH3"/>
    <property type="match status" value="1"/>
</dbReference>
<dbReference type="InterPro" id="IPR027356">
    <property type="entry name" value="NPH3_dom"/>
</dbReference>
<dbReference type="Gene3D" id="3.30.710.10">
    <property type="entry name" value="Potassium Channel Kv1.1, Chain A"/>
    <property type="match status" value="1"/>
</dbReference>
<dbReference type="Pfam" id="PF03000">
    <property type="entry name" value="NPH3"/>
    <property type="match status" value="1"/>
</dbReference>
<dbReference type="OrthoDB" id="624345at2759"/>
<sequence>MMVAAAGKGGGRAGRLHREGDHWFCSSVLQSDIMIEVEGIFFHLHKFPLISKCGKIARVVDGAQSPKEPLHHTLVGCPGGPDGFYIAATFCYGAQVEFSPKNAFMVYCISEFLEMTEEYGSDAEDHPVVHKCLNALSMMACTDPSLFGWPMMMYGSLQSPGGSILWNGINTGAKIRSAISDWWFEDVSCLGVPMFKKLIETMNKFGIRPENTTAAIIYYARKHLPGLARRLSGQGGKIRSIASLSMMPAVLDQKALVESIIELLPEKKDNLYDTDSVERMIRHFWSFREANIEFFSPMSSETAVLPLSGRFANVTKLVDTYLAEVAPDVNLKPQKMKSLMEALPESCRTLDDGMYRALDIYFKEHPWLPERERAALHHHKLVAALLRSVHPRVAERAPATEVHPPSPILRADAAACSPIKLPSRRAQRQHDLGCRGDDRRYSTR</sequence>
<dbReference type="AlphaFoldDB" id="A0A835UJK0"/>
<evidence type="ECO:0000256" key="3">
    <source>
        <dbReference type="PROSITE-ProRule" id="PRU00982"/>
    </source>
</evidence>
<comment type="pathway">
    <text evidence="1">Protein modification; protein ubiquitination.</text>
</comment>
<accession>A0A835UJK0</accession>
<evidence type="ECO:0000313" key="7">
    <source>
        <dbReference type="Proteomes" id="UP000639772"/>
    </source>
</evidence>
<dbReference type="InterPro" id="IPR043454">
    <property type="entry name" value="NPH3/RPT2-like"/>
</dbReference>
<keyword evidence="2" id="KW-0833">Ubl conjugation pathway</keyword>
<organism evidence="6 7">
    <name type="scientific">Vanilla planifolia</name>
    <name type="common">Vanilla</name>
    <dbReference type="NCBI Taxonomy" id="51239"/>
    <lineage>
        <taxon>Eukaryota</taxon>
        <taxon>Viridiplantae</taxon>
        <taxon>Streptophyta</taxon>
        <taxon>Embryophyta</taxon>
        <taxon>Tracheophyta</taxon>
        <taxon>Spermatophyta</taxon>
        <taxon>Magnoliopsida</taxon>
        <taxon>Liliopsida</taxon>
        <taxon>Asparagales</taxon>
        <taxon>Orchidaceae</taxon>
        <taxon>Vanilloideae</taxon>
        <taxon>Vanilleae</taxon>
        <taxon>Vanilla</taxon>
    </lineage>
</organism>
<evidence type="ECO:0000256" key="4">
    <source>
        <dbReference type="SAM" id="MobiDB-lite"/>
    </source>
</evidence>
<evidence type="ECO:0000313" key="6">
    <source>
        <dbReference type="EMBL" id="KAG0465534.1"/>
    </source>
</evidence>
<dbReference type="PANTHER" id="PTHR32370">
    <property type="entry name" value="OS12G0117600 PROTEIN"/>
    <property type="match status" value="1"/>
</dbReference>
<dbReference type="InterPro" id="IPR011333">
    <property type="entry name" value="SKP1/BTB/POZ_sf"/>
</dbReference>
<name>A0A835UJK0_VANPL</name>
<dbReference type="GO" id="GO:0016567">
    <property type="term" value="P:protein ubiquitination"/>
    <property type="evidence" value="ECO:0007669"/>
    <property type="project" value="UniProtKB-UniPathway"/>
</dbReference>
<proteinExistence type="inferred from homology"/>